<reference evidence="3" key="1">
    <citation type="journal article" date="2019" name="Int. J. Syst. Evol. Microbiol.">
        <title>The Global Catalogue of Microorganisms (GCM) 10K type strain sequencing project: providing services to taxonomists for standard genome sequencing and annotation.</title>
        <authorList>
            <consortium name="The Broad Institute Genomics Platform"/>
            <consortium name="The Broad Institute Genome Sequencing Center for Infectious Disease"/>
            <person name="Wu L."/>
            <person name="Ma J."/>
        </authorList>
    </citation>
    <scope>NUCLEOTIDE SEQUENCE [LARGE SCALE GENOMIC DNA]</scope>
    <source>
        <strain evidence="3">CCM 7855</strain>
    </source>
</reference>
<gene>
    <name evidence="2" type="ORF">GCM10007298_08600</name>
</gene>
<proteinExistence type="predicted"/>
<feature type="transmembrane region" description="Helical" evidence="1">
    <location>
        <begin position="71"/>
        <end position="97"/>
    </location>
</feature>
<organism evidence="2 3">
    <name type="scientific">Williamsia phyllosphaerae</name>
    <dbReference type="NCBI Taxonomy" id="885042"/>
    <lineage>
        <taxon>Bacteria</taxon>
        <taxon>Bacillati</taxon>
        <taxon>Actinomycetota</taxon>
        <taxon>Actinomycetes</taxon>
        <taxon>Mycobacteriales</taxon>
        <taxon>Nocardiaceae</taxon>
        <taxon>Williamsia</taxon>
    </lineage>
</organism>
<protein>
    <submittedName>
        <fullName evidence="2">MFS transporter</fullName>
    </submittedName>
</protein>
<feature type="transmembrane region" description="Helical" evidence="1">
    <location>
        <begin position="185"/>
        <end position="206"/>
    </location>
</feature>
<feature type="transmembrane region" description="Helical" evidence="1">
    <location>
        <begin position="154"/>
        <end position="178"/>
    </location>
</feature>
<feature type="transmembrane region" description="Helical" evidence="1">
    <location>
        <begin position="12"/>
        <end position="31"/>
    </location>
</feature>
<feature type="transmembrane region" description="Helical" evidence="1">
    <location>
        <begin position="238"/>
        <end position="254"/>
    </location>
</feature>
<feature type="transmembrane region" description="Helical" evidence="1">
    <location>
        <begin position="109"/>
        <end position="142"/>
    </location>
</feature>
<keyword evidence="1" id="KW-0812">Transmembrane</keyword>
<keyword evidence="3" id="KW-1185">Reference proteome</keyword>
<keyword evidence="1" id="KW-1133">Transmembrane helix</keyword>
<evidence type="ECO:0000313" key="2">
    <source>
        <dbReference type="EMBL" id="GGF14775.1"/>
    </source>
</evidence>
<dbReference type="Proteomes" id="UP000632454">
    <property type="component" value="Unassembled WGS sequence"/>
</dbReference>
<name>A0ABQ1UER4_9NOCA</name>
<keyword evidence="1" id="KW-0472">Membrane</keyword>
<evidence type="ECO:0000313" key="3">
    <source>
        <dbReference type="Proteomes" id="UP000632454"/>
    </source>
</evidence>
<comment type="caution">
    <text evidence="2">The sequence shown here is derived from an EMBL/GenBank/DDBJ whole genome shotgun (WGS) entry which is preliminary data.</text>
</comment>
<accession>A0ABQ1UER4</accession>
<feature type="transmembrane region" description="Helical" evidence="1">
    <location>
        <begin position="281"/>
        <end position="301"/>
    </location>
</feature>
<feature type="transmembrane region" description="Helical" evidence="1">
    <location>
        <begin position="212"/>
        <end position="231"/>
    </location>
</feature>
<dbReference type="RefSeq" id="WP_188487204.1">
    <property type="nucleotide sequence ID" value="NZ_BMCS01000001.1"/>
</dbReference>
<evidence type="ECO:0000256" key="1">
    <source>
        <dbReference type="SAM" id="Phobius"/>
    </source>
</evidence>
<sequence>MSVGVAAEQRRWRIALPLAAAVVATVVLLALSPTLGDLQAAIAREEAARSGVGLGYWFGWYGGVSPGSYSLIVPAISAITGSLALLAIATLAIAVMAYPLSRSAARPTLLTWAIVIAAVLNMMSGRVAFAVGAAIALAAVLLLMHGRLTLCAVVLVVSGLASPLAPAFVGLAAVPFLLGAYRSRAVWSVLVGAGLGVIVPFALFGAPGAQGFPWTTLFWTLLIGAGAGVALTSPPERWIAPLAMATAIVVFAIPNGVGSNLSRFFCLVLPCLCLYFSRKSLLVVLIALVPAVSYAGFVAVADQVAVADAGDTEKNYEPLRLALLRGPGLVNHRVELIDAGTHAGSHELGSLVKLARGWENQSDSRFNPIFYDQDALTPTSYRTWLRDNAVSYVAVSDTPLRQAKKEAALVDSGLPYLSEVWSNDEWTLYRVADPATIVAPPLRLVTDTPSTMVVDVPDTVAHPIQIRPNRYLVARSTADPTITACIAQTPDGWITVQAPTPGTYTLEGPLSVRGVLAEQSPSCR</sequence>
<dbReference type="EMBL" id="BMCS01000001">
    <property type="protein sequence ID" value="GGF14775.1"/>
    <property type="molecule type" value="Genomic_DNA"/>
</dbReference>